<comment type="caution">
    <text evidence="5">The sequence shown here is derived from an EMBL/GenBank/DDBJ whole genome shotgun (WGS) entry which is preliminary data.</text>
</comment>
<gene>
    <name evidence="5" type="ORF">A2197_01860</name>
</gene>
<feature type="compositionally biased region" description="Low complexity" evidence="1">
    <location>
        <begin position="374"/>
        <end position="406"/>
    </location>
</feature>
<dbReference type="Pfam" id="PF19077">
    <property type="entry name" value="Big_13"/>
    <property type="match status" value="1"/>
</dbReference>
<keyword evidence="2" id="KW-1133">Transmembrane helix</keyword>
<evidence type="ECO:0000313" key="6">
    <source>
        <dbReference type="Proteomes" id="UP000178430"/>
    </source>
</evidence>
<reference evidence="5 6" key="1">
    <citation type="journal article" date="2016" name="Nat. Commun.">
        <title>Thousands of microbial genomes shed light on interconnected biogeochemical processes in an aquifer system.</title>
        <authorList>
            <person name="Anantharaman K."/>
            <person name="Brown C.T."/>
            <person name="Hug L.A."/>
            <person name="Sharon I."/>
            <person name="Castelle C.J."/>
            <person name="Probst A.J."/>
            <person name="Thomas B.C."/>
            <person name="Singh A."/>
            <person name="Wilkins M.J."/>
            <person name="Karaoz U."/>
            <person name="Brodie E.L."/>
            <person name="Williams K.H."/>
            <person name="Hubbard S.S."/>
            <person name="Banfield J.F."/>
        </authorList>
    </citation>
    <scope>NUCLEOTIDE SEQUENCE [LARGE SCALE GENOMIC DNA]</scope>
</reference>
<organism evidence="5 6">
    <name type="scientific">Candidatus Woesebacteria bacterium RIFOXYA1_FULL_48_16</name>
    <dbReference type="NCBI Taxonomy" id="1802535"/>
    <lineage>
        <taxon>Bacteria</taxon>
        <taxon>Candidatus Woeseibacteriota</taxon>
    </lineage>
</organism>
<dbReference type="Proteomes" id="UP000178430">
    <property type="component" value="Unassembled WGS sequence"/>
</dbReference>
<dbReference type="InterPro" id="IPR003961">
    <property type="entry name" value="FN3_dom"/>
</dbReference>
<dbReference type="GO" id="GO:0046872">
    <property type="term" value="F:metal ion binding"/>
    <property type="evidence" value="ECO:0007669"/>
    <property type="project" value="InterPro"/>
</dbReference>
<protein>
    <recommendedName>
        <fullName evidence="7">Fibronectin type-III domain-containing protein</fullName>
    </recommendedName>
</protein>
<feature type="region of interest" description="Disordered" evidence="1">
    <location>
        <begin position="371"/>
        <end position="415"/>
    </location>
</feature>
<keyword evidence="2" id="KW-0812">Transmembrane</keyword>
<name>A0A1F8CP36_9BACT</name>
<keyword evidence="2" id="KW-0472">Membrane</keyword>
<dbReference type="GO" id="GO:0003993">
    <property type="term" value="F:acid phosphatase activity"/>
    <property type="evidence" value="ECO:0007669"/>
    <property type="project" value="InterPro"/>
</dbReference>
<dbReference type="SUPFAM" id="SSF49363">
    <property type="entry name" value="Purple acid phosphatase, N-terminal domain"/>
    <property type="match status" value="1"/>
</dbReference>
<dbReference type="InterPro" id="IPR008963">
    <property type="entry name" value="Purple_acid_Pase-like_N"/>
</dbReference>
<evidence type="ECO:0000313" key="5">
    <source>
        <dbReference type="EMBL" id="OGM77325.1"/>
    </source>
</evidence>
<feature type="domain" description="Purple acid phosphatase N-terminal" evidence="3">
    <location>
        <begin position="44"/>
        <end position="115"/>
    </location>
</feature>
<dbReference type="Gene3D" id="2.60.40.10">
    <property type="entry name" value="Immunoglobulins"/>
    <property type="match status" value="1"/>
</dbReference>
<feature type="transmembrane region" description="Helical" evidence="2">
    <location>
        <begin position="420"/>
        <end position="438"/>
    </location>
</feature>
<accession>A0A1F8CP36</accession>
<evidence type="ECO:0000256" key="2">
    <source>
        <dbReference type="SAM" id="Phobius"/>
    </source>
</evidence>
<evidence type="ECO:0000259" key="4">
    <source>
        <dbReference type="Pfam" id="PF19077"/>
    </source>
</evidence>
<dbReference type="AlphaFoldDB" id="A0A1F8CP36"/>
<dbReference type="InterPro" id="IPR013783">
    <property type="entry name" value="Ig-like_fold"/>
</dbReference>
<evidence type="ECO:0000256" key="1">
    <source>
        <dbReference type="SAM" id="MobiDB-lite"/>
    </source>
</evidence>
<feature type="transmembrane region" description="Helical" evidence="2">
    <location>
        <begin position="6"/>
        <end position="26"/>
    </location>
</feature>
<dbReference type="InterPro" id="IPR044016">
    <property type="entry name" value="Big_13"/>
</dbReference>
<feature type="domain" description="Bacterial Ig-like" evidence="4">
    <location>
        <begin position="288"/>
        <end position="359"/>
    </location>
</feature>
<dbReference type="Pfam" id="PF16656">
    <property type="entry name" value="Pur_ac_phosph_N"/>
    <property type="match status" value="1"/>
</dbReference>
<proteinExistence type="predicted"/>
<dbReference type="EMBL" id="MGHV01000060">
    <property type="protein sequence ID" value="OGM77325.1"/>
    <property type="molecule type" value="Genomic_DNA"/>
</dbReference>
<evidence type="ECO:0008006" key="7">
    <source>
        <dbReference type="Google" id="ProtNLM"/>
    </source>
</evidence>
<sequence>MNKNTIPTIIGIIVLVLGISTGVLLVRGSQIFRLGAAPEVSPKDVRITNISDSAFTVSWVTDKETSGFIKWGANESGLDKNELTGSQTQSFTHTSTISGLTPETSYFFKINSGGSDFDNSGIPWQVKSGPTLAFIRSENLVSGEVLTASGNAASGALVYLTLGGSSPLSTITSESGSWVIPVFSARTQDLTSYIPINETSTLVEISVNAGPEGIASAQIYPQSARPVPSIILGQVHDFKSLPPSSSSEIPKASIGLPEISTPSSGFTVPENTATPSASTVTLESLDEGEIVTTTKPAFFGEGPPGVTLTITVESDPITTSVKVPSNGDWNFSPPTNLDPGIHTITITWKDAGGILRTLTRSFIVQAAEGPAFESTPSATPKSSPTASPSATPKATPTPISTSSATPTAPPTPESGSLTPTFALSIMGIGILAFSFLIWKKSNA</sequence>
<dbReference type="Gene3D" id="2.60.40.380">
    <property type="entry name" value="Purple acid phosphatase-like, N-terminal"/>
    <property type="match status" value="1"/>
</dbReference>
<dbReference type="InterPro" id="IPR015914">
    <property type="entry name" value="PAPs_N"/>
</dbReference>
<dbReference type="CDD" id="cd00063">
    <property type="entry name" value="FN3"/>
    <property type="match status" value="1"/>
</dbReference>
<evidence type="ECO:0000259" key="3">
    <source>
        <dbReference type="Pfam" id="PF16656"/>
    </source>
</evidence>